<accession>A0A7S7NMA2</accession>
<dbReference type="EMBL" id="CP063849">
    <property type="protein sequence ID" value="QOY86206.1"/>
    <property type="molecule type" value="Genomic_DNA"/>
</dbReference>
<reference evidence="1 2" key="1">
    <citation type="submission" date="2020-10" db="EMBL/GenBank/DDBJ databases">
        <title>Complete genome sequence of Paludibaculum fermentans P105T, a facultatively anaerobic acidobacterium capable of dissimilatory Fe(III) reduction.</title>
        <authorList>
            <person name="Dedysh S.N."/>
            <person name="Beletsky A.V."/>
            <person name="Kulichevskaya I.S."/>
            <person name="Mardanov A.V."/>
            <person name="Ravin N.V."/>
        </authorList>
    </citation>
    <scope>NUCLEOTIDE SEQUENCE [LARGE SCALE GENOMIC DNA]</scope>
    <source>
        <strain evidence="1 2">P105</strain>
    </source>
</reference>
<evidence type="ECO:0000313" key="1">
    <source>
        <dbReference type="EMBL" id="QOY86206.1"/>
    </source>
</evidence>
<evidence type="ECO:0008006" key="3">
    <source>
        <dbReference type="Google" id="ProtNLM"/>
    </source>
</evidence>
<keyword evidence="2" id="KW-1185">Reference proteome</keyword>
<proteinExistence type="predicted"/>
<dbReference type="RefSeq" id="WP_194447875.1">
    <property type="nucleotide sequence ID" value="NZ_CP063849.1"/>
</dbReference>
<gene>
    <name evidence="1" type="ORF">IRI77_25805</name>
</gene>
<dbReference type="Proteomes" id="UP000593892">
    <property type="component" value="Chromosome"/>
</dbReference>
<dbReference type="KEGG" id="pfer:IRI77_25805"/>
<organism evidence="1 2">
    <name type="scientific">Paludibaculum fermentans</name>
    <dbReference type="NCBI Taxonomy" id="1473598"/>
    <lineage>
        <taxon>Bacteria</taxon>
        <taxon>Pseudomonadati</taxon>
        <taxon>Acidobacteriota</taxon>
        <taxon>Terriglobia</taxon>
        <taxon>Bryobacterales</taxon>
        <taxon>Bryobacteraceae</taxon>
        <taxon>Paludibaculum</taxon>
    </lineage>
</organism>
<dbReference type="AlphaFoldDB" id="A0A7S7NMA2"/>
<protein>
    <recommendedName>
        <fullName evidence="3">HMA domain-containing protein</fullName>
    </recommendedName>
</protein>
<evidence type="ECO:0000313" key="2">
    <source>
        <dbReference type="Proteomes" id="UP000593892"/>
    </source>
</evidence>
<name>A0A7S7NMA2_PALFE</name>
<sequence length="72" mass="8160">MTKVEVNYEFTAPFEEAWTGAIERLHGIYGMQLIQLAPGLDRLKVGFDASRLKITDVESQLRQAGLPLRRVD</sequence>